<keyword evidence="3" id="KW-0547">Nucleotide-binding</keyword>
<dbReference type="Pfam" id="PF00293">
    <property type="entry name" value="NUDIX"/>
    <property type="match status" value="1"/>
</dbReference>
<dbReference type="EMBL" id="OV725080">
    <property type="protein sequence ID" value="CAH1397793.1"/>
    <property type="molecule type" value="Genomic_DNA"/>
</dbReference>
<dbReference type="InterPro" id="IPR020084">
    <property type="entry name" value="NUDIX_hydrolase_CS"/>
</dbReference>
<dbReference type="AlphaFoldDB" id="A0A9P0MGS6"/>
<evidence type="ECO:0000259" key="6">
    <source>
        <dbReference type="PROSITE" id="PS51462"/>
    </source>
</evidence>
<dbReference type="OrthoDB" id="276276at2759"/>
<dbReference type="CDD" id="cd03428">
    <property type="entry name" value="NUDIX_Ap4A_Nudt2"/>
    <property type="match status" value="1"/>
</dbReference>
<organism evidence="7 8">
    <name type="scientific">Nezara viridula</name>
    <name type="common">Southern green stink bug</name>
    <name type="synonym">Cimex viridulus</name>
    <dbReference type="NCBI Taxonomy" id="85310"/>
    <lineage>
        <taxon>Eukaryota</taxon>
        <taxon>Metazoa</taxon>
        <taxon>Ecdysozoa</taxon>
        <taxon>Arthropoda</taxon>
        <taxon>Hexapoda</taxon>
        <taxon>Insecta</taxon>
        <taxon>Pterygota</taxon>
        <taxon>Neoptera</taxon>
        <taxon>Paraneoptera</taxon>
        <taxon>Hemiptera</taxon>
        <taxon>Heteroptera</taxon>
        <taxon>Panheteroptera</taxon>
        <taxon>Pentatomomorpha</taxon>
        <taxon>Pentatomoidea</taxon>
        <taxon>Pentatomidae</taxon>
        <taxon>Pentatominae</taxon>
        <taxon>Nezara</taxon>
    </lineage>
</organism>
<dbReference type="Proteomes" id="UP001152798">
    <property type="component" value="Chromosome 4"/>
</dbReference>
<evidence type="ECO:0000256" key="2">
    <source>
        <dbReference type="ARBA" id="ARBA00018911"/>
    </source>
</evidence>
<evidence type="ECO:0000256" key="4">
    <source>
        <dbReference type="ARBA" id="ARBA00022801"/>
    </source>
</evidence>
<gene>
    <name evidence="7" type="ORF">NEZAVI_LOCUS7562</name>
</gene>
<keyword evidence="8" id="KW-1185">Reference proteome</keyword>
<evidence type="ECO:0000256" key="5">
    <source>
        <dbReference type="ARBA" id="ARBA00032644"/>
    </source>
</evidence>
<dbReference type="PANTHER" id="PTHR21340">
    <property type="entry name" value="DIADENOSINE 5,5-P1,P4-TETRAPHOSPHATE PYROPHOSPHOHYDROLASE MUTT"/>
    <property type="match status" value="1"/>
</dbReference>
<dbReference type="InterPro" id="IPR051325">
    <property type="entry name" value="Nudix_hydrolase_domain"/>
</dbReference>
<dbReference type="GO" id="GO:0006754">
    <property type="term" value="P:ATP biosynthetic process"/>
    <property type="evidence" value="ECO:0007669"/>
    <property type="project" value="TreeGrafter"/>
</dbReference>
<evidence type="ECO:0000313" key="7">
    <source>
        <dbReference type="EMBL" id="CAH1397793.1"/>
    </source>
</evidence>
<dbReference type="PROSITE" id="PS51462">
    <property type="entry name" value="NUDIX"/>
    <property type="match status" value="1"/>
</dbReference>
<dbReference type="GO" id="GO:0004081">
    <property type="term" value="F:bis(5'-nucleosyl)-tetraphosphatase (asymmetrical) activity"/>
    <property type="evidence" value="ECO:0007669"/>
    <property type="project" value="TreeGrafter"/>
</dbReference>
<dbReference type="GO" id="GO:0000166">
    <property type="term" value="F:nucleotide binding"/>
    <property type="evidence" value="ECO:0007669"/>
    <property type="project" value="UniProtKB-KW"/>
</dbReference>
<feature type="domain" description="Nudix hydrolase" evidence="6">
    <location>
        <begin position="5"/>
        <end position="134"/>
    </location>
</feature>
<dbReference type="InterPro" id="IPR000086">
    <property type="entry name" value="NUDIX_hydrolase_dom"/>
</dbReference>
<name>A0A9P0MGS6_NEZVI</name>
<dbReference type="PRINTS" id="PR01405">
    <property type="entry name" value="TETRPHPHTASE"/>
</dbReference>
<sequence length="141" mass="16062">MAGCEVVKAAGFVIFRRQPALEYLLMQASYGIHHWTPPKGHVEQGEDLLQTAYRETEEEAGLSKNDLLLTNYSETINYEVNSKPKAVTYYLAELSDGASIKLSNEHQDYKWANLEDACKLVNFPEMQKVLRNCDTFLLSKK</sequence>
<comment type="similarity">
    <text evidence="1">Belongs to the Nudix hydrolase family.</text>
</comment>
<dbReference type="PROSITE" id="PS00893">
    <property type="entry name" value="NUDIX_BOX"/>
    <property type="match status" value="1"/>
</dbReference>
<evidence type="ECO:0000256" key="3">
    <source>
        <dbReference type="ARBA" id="ARBA00022741"/>
    </source>
</evidence>
<dbReference type="GO" id="GO:0006167">
    <property type="term" value="P:AMP biosynthetic process"/>
    <property type="evidence" value="ECO:0007669"/>
    <property type="project" value="TreeGrafter"/>
</dbReference>
<accession>A0A9P0MGS6</accession>
<protein>
    <recommendedName>
        <fullName evidence="2">Bis(5'-nucleosyl)-tetraphosphatase [asymmetrical]</fullName>
    </recommendedName>
    <alternativeName>
        <fullName evidence="5">Diadenosine 5',5'''-P1,P4-tetraphosphate asymmetrical hydrolase</fullName>
    </alternativeName>
</protein>
<dbReference type="InterPro" id="IPR003565">
    <property type="entry name" value="Tetra_PHTase"/>
</dbReference>
<evidence type="ECO:0000256" key="1">
    <source>
        <dbReference type="ARBA" id="ARBA00005582"/>
    </source>
</evidence>
<evidence type="ECO:0000313" key="8">
    <source>
        <dbReference type="Proteomes" id="UP001152798"/>
    </source>
</evidence>
<dbReference type="Gene3D" id="3.90.79.10">
    <property type="entry name" value="Nucleoside Triphosphate Pyrophosphohydrolase"/>
    <property type="match status" value="1"/>
</dbReference>
<proteinExistence type="inferred from homology"/>
<reference evidence="7" key="1">
    <citation type="submission" date="2022-01" db="EMBL/GenBank/DDBJ databases">
        <authorList>
            <person name="King R."/>
        </authorList>
    </citation>
    <scope>NUCLEOTIDE SEQUENCE</scope>
</reference>
<keyword evidence="4" id="KW-0378">Hydrolase</keyword>
<dbReference type="InterPro" id="IPR015797">
    <property type="entry name" value="NUDIX_hydrolase-like_dom_sf"/>
</dbReference>
<dbReference type="SUPFAM" id="SSF55811">
    <property type="entry name" value="Nudix"/>
    <property type="match status" value="1"/>
</dbReference>
<dbReference type="PANTHER" id="PTHR21340:SF0">
    <property type="entry name" value="BIS(5'-NUCLEOSYL)-TETRAPHOSPHATASE [ASYMMETRICAL]"/>
    <property type="match status" value="1"/>
</dbReference>